<dbReference type="EMBL" id="CAJVPY010070289">
    <property type="protein sequence ID" value="CAG8827770.1"/>
    <property type="molecule type" value="Genomic_DNA"/>
</dbReference>
<dbReference type="AlphaFoldDB" id="A0A9N9KG70"/>
<comment type="caution">
    <text evidence="1">The sequence shown here is derived from an EMBL/GenBank/DDBJ whole genome shotgun (WGS) entry which is preliminary data.</text>
</comment>
<gene>
    <name evidence="1" type="ORF">DERYTH_LOCUS28364</name>
</gene>
<keyword evidence="2" id="KW-1185">Reference proteome</keyword>
<feature type="non-terminal residue" evidence="1">
    <location>
        <position position="108"/>
    </location>
</feature>
<feature type="non-terminal residue" evidence="1">
    <location>
        <position position="1"/>
    </location>
</feature>
<evidence type="ECO:0000313" key="1">
    <source>
        <dbReference type="EMBL" id="CAG8827770.1"/>
    </source>
</evidence>
<dbReference type="Proteomes" id="UP000789405">
    <property type="component" value="Unassembled WGS sequence"/>
</dbReference>
<protein>
    <submittedName>
        <fullName evidence="1">22563_t:CDS:1</fullName>
    </submittedName>
</protein>
<dbReference type="OrthoDB" id="2345088at2759"/>
<reference evidence="1" key="1">
    <citation type="submission" date="2021-06" db="EMBL/GenBank/DDBJ databases">
        <authorList>
            <person name="Kallberg Y."/>
            <person name="Tangrot J."/>
            <person name="Rosling A."/>
        </authorList>
    </citation>
    <scope>NUCLEOTIDE SEQUENCE</scope>
    <source>
        <strain evidence="1">MA453B</strain>
    </source>
</reference>
<evidence type="ECO:0000313" key="2">
    <source>
        <dbReference type="Proteomes" id="UP000789405"/>
    </source>
</evidence>
<proteinExistence type="predicted"/>
<organism evidence="1 2">
    <name type="scientific">Dentiscutata erythropus</name>
    <dbReference type="NCBI Taxonomy" id="1348616"/>
    <lineage>
        <taxon>Eukaryota</taxon>
        <taxon>Fungi</taxon>
        <taxon>Fungi incertae sedis</taxon>
        <taxon>Mucoromycota</taxon>
        <taxon>Glomeromycotina</taxon>
        <taxon>Glomeromycetes</taxon>
        <taxon>Diversisporales</taxon>
        <taxon>Gigasporaceae</taxon>
        <taxon>Dentiscutata</taxon>
    </lineage>
</organism>
<name>A0A9N9KG70_9GLOM</name>
<accession>A0A9N9KG70</accession>
<sequence>ENENSSGNSSSSSDTGESDVANKNILGILKKEIQVEPHFADIIKIFNECKINSNDELMKENIMDLSLESKFVEKIPLDVYEKFIRSSETYDKLIPKETHDFLVDFFSQ</sequence>